<accession>A0A0E9UJ56</accession>
<name>A0A0E9UJ56_ANGAN</name>
<proteinExistence type="predicted"/>
<protein>
    <submittedName>
        <fullName evidence="1">Uncharacterized protein</fullName>
    </submittedName>
</protein>
<organism evidence="1">
    <name type="scientific">Anguilla anguilla</name>
    <name type="common">European freshwater eel</name>
    <name type="synonym">Muraena anguilla</name>
    <dbReference type="NCBI Taxonomy" id="7936"/>
    <lineage>
        <taxon>Eukaryota</taxon>
        <taxon>Metazoa</taxon>
        <taxon>Chordata</taxon>
        <taxon>Craniata</taxon>
        <taxon>Vertebrata</taxon>
        <taxon>Euteleostomi</taxon>
        <taxon>Actinopterygii</taxon>
        <taxon>Neopterygii</taxon>
        <taxon>Teleostei</taxon>
        <taxon>Anguilliformes</taxon>
        <taxon>Anguillidae</taxon>
        <taxon>Anguilla</taxon>
    </lineage>
</organism>
<sequence length="46" mass="5115">MSGLRIHIAFLHDRFFGSEHFNEGCLDSARIEEAGRLSGDSLGSDY</sequence>
<evidence type="ECO:0000313" key="1">
    <source>
        <dbReference type="EMBL" id="JAH65033.1"/>
    </source>
</evidence>
<reference evidence="1" key="1">
    <citation type="submission" date="2014-11" db="EMBL/GenBank/DDBJ databases">
        <authorList>
            <person name="Amaro Gonzalez C."/>
        </authorList>
    </citation>
    <scope>NUCLEOTIDE SEQUENCE</scope>
</reference>
<dbReference type="AlphaFoldDB" id="A0A0E9UJ56"/>
<reference evidence="1" key="2">
    <citation type="journal article" date="2015" name="Fish Shellfish Immunol.">
        <title>Early steps in the European eel (Anguilla anguilla)-Vibrio vulnificus interaction in the gills: Role of the RtxA13 toxin.</title>
        <authorList>
            <person name="Callol A."/>
            <person name="Pajuelo D."/>
            <person name="Ebbesson L."/>
            <person name="Teles M."/>
            <person name="MacKenzie S."/>
            <person name="Amaro C."/>
        </authorList>
    </citation>
    <scope>NUCLEOTIDE SEQUENCE</scope>
</reference>
<dbReference type="EMBL" id="GBXM01043544">
    <property type="protein sequence ID" value="JAH65033.1"/>
    <property type="molecule type" value="Transcribed_RNA"/>
</dbReference>